<name>A0A7V8U7T6_9SPHN</name>
<dbReference type="RefSeq" id="WP_181266921.1">
    <property type="nucleotide sequence ID" value="NZ_BAAAGB010000001.1"/>
</dbReference>
<feature type="domain" description="Microcin J25-processing protein McjB C-terminal" evidence="1">
    <location>
        <begin position="19"/>
        <end position="129"/>
    </location>
</feature>
<dbReference type="Proteomes" id="UP000589292">
    <property type="component" value="Unassembled WGS sequence"/>
</dbReference>
<comment type="caution">
    <text evidence="2">The sequence shown here is derived from an EMBL/GenBank/DDBJ whole genome shotgun (WGS) entry which is preliminary data.</text>
</comment>
<dbReference type="InterPro" id="IPR053521">
    <property type="entry name" value="McjB-like"/>
</dbReference>
<dbReference type="EMBL" id="VDES01000002">
    <property type="protein sequence ID" value="MBA1373911.1"/>
    <property type="molecule type" value="Genomic_DNA"/>
</dbReference>
<dbReference type="AlphaFoldDB" id="A0A7V8U7T6"/>
<reference evidence="2 3" key="1">
    <citation type="journal article" date="1994" name="Int. J. Syst. Bacteriol.">
        <title>Phylogenetic positions of novel aerobic, bacteriochlorophyll a-containing bacteria and description of Roseococcus thiosulfatophilus gen. nov., sp. nov., Erythromicrobium ramosum gen. nov., sp. nov., and Erythrobacter litoralis sp. nov.</title>
        <authorList>
            <person name="Yurkov V."/>
            <person name="Stackebrandt E."/>
            <person name="Holmes A."/>
            <person name="Fuerst J.A."/>
            <person name="Hugenholtz P."/>
            <person name="Golecki J."/>
            <person name="Gad'on N."/>
            <person name="Gorlenko V.M."/>
            <person name="Kompantseva E.I."/>
            <person name="Drews G."/>
        </authorList>
    </citation>
    <scope>NUCLEOTIDE SEQUENCE [LARGE SCALE GENOMIC DNA]</scope>
    <source>
        <strain evidence="2 3">KR-99</strain>
    </source>
</reference>
<dbReference type="Pfam" id="PF13471">
    <property type="entry name" value="Transglut_core3"/>
    <property type="match status" value="1"/>
</dbReference>
<dbReference type="NCBIfam" id="NF033537">
    <property type="entry name" value="lasso_biosyn_B2"/>
    <property type="match status" value="1"/>
</dbReference>
<keyword evidence="3" id="KW-1185">Reference proteome</keyword>
<sequence length="136" mass="15025">MRLAGRHAGLLVHSFVLLAAVRIALYTTTYHRIAKYVRVDNHGPEGRRPVYLIVWAVEHASRIVPRANCLTRALVLQYLLGRNGHGSIIRVGVAQSDVAVFEAHAWVLYEGGVIMGGTAEEISRYTPIVDLAADIR</sequence>
<dbReference type="InterPro" id="IPR032708">
    <property type="entry name" value="McjB_C"/>
</dbReference>
<evidence type="ECO:0000259" key="1">
    <source>
        <dbReference type="Pfam" id="PF13471"/>
    </source>
</evidence>
<accession>A0A7V8U7T6</accession>
<proteinExistence type="predicted"/>
<gene>
    <name evidence="2" type="ORF">FG486_06135</name>
</gene>
<evidence type="ECO:0000313" key="3">
    <source>
        <dbReference type="Proteomes" id="UP000589292"/>
    </source>
</evidence>
<protein>
    <submittedName>
        <fullName evidence="2">Lasso peptide biosynthesis B2 protein</fullName>
    </submittedName>
</protein>
<organism evidence="2 3">
    <name type="scientific">Sphingomonas ursincola</name>
    <dbReference type="NCBI Taxonomy" id="56361"/>
    <lineage>
        <taxon>Bacteria</taxon>
        <taxon>Pseudomonadati</taxon>
        <taxon>Pseudomonadota</taxon>
        <taxon>Alphaproteobacteria</taxon>
        <taxon>Sphingomonadales</taxon>
        <taxon>Sphingomonadaceae</taxon>
        <taxon>Sphingomonas</taxon>
    </lineage>
</organism>
<evidence type="ECO:0000313" key="2">
    <source>
        <dbReference type="EMBL" id="MBA1373911.1"/>
    </source>
</evidence>